<name>A0ABS6KN04_9MYCO</name>
<keyword evidence="1" id="KW-1133">Transmembrane helix</keyword>
<protein>
    <submittedName>
        <fullName evidence="2">Zinc ribbon domain-containing protein</fullName>
    </submittedName>
</protein>
<evidence type="ECO:0000313" key="2">
    <source>
        <dbReference type="EMBL" id="MBU9764942.1"/>
    </source>
</evidence>
<feature type="transmembrane region" description="Helical" evidence="1">
    <location>
        <begin position="205"/>
        <end position="225"/>
    </location>
</feature>
<feature type="transmembrane region" description="Helical" evidence="1">
    <location>
        <begin position="317"/>
        <end position="337"/>
    </location>
</feature>
<reference evidence="2 3" key="1">
    <citation type="journal article" date="2021" name="Sci. Rep.">
        <title>Phenotypic and genomic hallmarks of a novel, potentially pathogenic rapidly growing Mycobacterium species related to the Mycobacterium fortuitum complex.</title>
        <authorList>
            <person name="Gharbi R."/>
            <person name="Khanna V."/>
            <person name="Frigui W."/>
            <person name="Mhenni B."/>
            <person name="Brosch R."/>
            <person name="Mardassi H."/>
        </authorList>
    </citation>
    <scope>NUCLEOTIDE SEQUENCE [LARGE SCALE GENOMIC DNA]</scope>
    <source>
        <strain evidence="2 3">TNTM28</strain>
    </source>
</reference>
<gene>
    <name evidence="2" type="ORF">FR943_13960</name>
</gene>
<evidence type="ECO:0000313" key="3">
    <source>
        <dbReference type="Proteomes" id="UP000812982"/>
    </source>
</evidence>
<dbReference type="RefSeq" id="WP_217157959.1">
    <property type="nucleotide sequence ID" value="NZ_VOMB01000016.1"/>
</dbReference>
<feature type="transmembrane region" description="Helical" evidence="1">
    <location>
        <begin position="399"/>
        <end position="424"/>
    </location>
</feature>
<proteinExistence type="predicted"/>
<feature type="transmembrane region" description="Helical" evidence="1">
    <location>
        <begin position="78"/>
        <end position="96"/>
    </location>
</feature>
<keyword evidence="1" id="KW-0812">Transmembrane</keyword>
<dbReference type="EMBL" id="VOMB01000016">
    <property type="protein sequence ID" value="MBU9764942.1"/>
    <property type="molecule type" value="Genomic_DNA"/>
</dbReference>
<feature type="transmembrane region" description="Helical" evidence="1">
    <location>
        <begin position="245"/>
        <end position="273"/>
    </location>
</feature>
<dbReference type="Proteomes" id="UP000812982">
    <property type="component" value="Unassembled WGS sequence"/>
</dbReference>
<feature type="transmembrane region" description="Helical" evidence="1">
    <location>
        <begin position="132"/>
        <end position="152"/>
    </location>
</feature>
<accession>A0ABS6KN04</accession>
<feature type="transmembrane region" description="Helical" evidence="1">
    <location>
        <begin position="172"/>
        <end position="193"/>
    </location>
</feature>
<organism evidence="2 3">
    <name type="scientific">[Mycobacterium] fortunisiensis</name>
    <dbReference type="NCBI Taxonomy" id="2600579"/>
    <lineage>
        <taxon>Bacteria</taxon>
        <taxon>Bacillati</taxon>
        <taxon>Actinomycetota</taxon>
        <taxon>Actinomycetes</taxon>
        <taxon>Mycobacteriales</taxon>
        <taxon>Mycobacteriaceae</taxon>
        <taxon>Mycolicibacterium</taxon>
    </lineage>
</organism>
<keyword evidence="1" id="KW-0472">Membrane</keyword>
<keyword evidence="3" id="KW-1185">Reference proteome</keyword>
<feature type="transmembrane region" description="Helical" evidence="1">
    <location>
        <begin position="102"/>
        <end position="120"/>
    </location>
</feature>
<sequence>MTAEPAENDTDTAHCRVCRSDVPAGIFCGVCGAPLCPRRGDGPAWLRLRSYAAAAGERLLRPAPASSLFPQLPTPARTPFRVGLALLPLALMIGALLRAPALLIAAGTLGLPLLFVLYLYDSGAGRDVPDRILLVTTGLAVVLGIAWALLTGPSLARAYSVPLGDSVTVYQIFRHGLGVPIGALILAVVPVVVARLLDRTPRESLHGFMIGTLGTLSFTAAATAPRLVPQFTTELVVRNRPMPGLLAQAAIHGMTLPLSAAAVGGLVGAALWFTQPDGVARRHPGSVRVAMAAAAATVIMVYAVLGLVDVARVPEPVQLAVHVAVTVAALYALRIGLHLALLHEAHDPVATGRSVCCPHCGTVTPDLAFCPACGAAARASSRSSRTLRREQRPGRTHSMVTLPAAWGGVIAVTAVALTAVGGVLSRPPVRYACPPECGSPPVGEPVTAGPLFTAADGRFSVSYPAAGAAYRVTTRPDGVTAESLHGDGGTMRLFARQAIGSSPVAIANSVLAQSFPNARTAYEIPNAMVGYQSGYGLVADYWPLGAMSSVVHMRVIVMVAVKDDLALIADAVGPYRESRPGPGSTKPSGVGLELAKDLGRYVNTFRWAGDPAR</sequence>
<evidence type="ECO:0000256" key="1">
    <source>
        <dbReference type="SAM" id="Phobius"/>
    </source>
</evidence>
<comment type="caution">
    <text evidence="2">The sequence shown here is derived from an EMBL/GenBank/DDBJ whole genome shotgun (WGS) entry which is preliminary data.</text>
</comment>
<feature type="transmembrane region" description="Helical" evidence="1">
    <location>
        <begin position="285"/>
        <end position="305"/>
    </location>
</feature>